<proteinExistence type="predicted"/>
<dbReference type="Proteomes" id="UP000199046">
    <property type="component" value="Unassembled WGS sequence"/>
</dbReference>
<sequence length="282" mass="30894">MNRYIAALGLCATTLAMPAIAEDRSPADLPIAVQMYTLRDVGTLDEQLATVEAAGVTAVETVGTQDSTAPELKSLLDKHDIEAISSHVQLDDLRKDLQSAIDFNKSIGNHTIVVPFLTEEMRPTDAEGWARLGQELKQIAARLKAADMQLAYHNHDFEMVQYDGRTGHEIMMDAAGPDVLAELDLAWIARSGLDPAEYIHRFDGRIFAIHAKDTAPEGEATDEDGFKALGEGILNWQEILPAADKAGVKWYIIEHDQPLDAAVVVKKGATYLAEHLPENVTR</sequence>
<dbReference type="RefSeq" id="WP_090135976.1">
    <property type="nucleotide sequence ID" value="NZ_FOLY01000008.1"/>
</dbReference>
<evidence type="ECO:0000259" key="2">
    <source>
        <dbReference type="Pfam" id="PF01261"/>
    </source>
</evidence>
<name>A0A1I1N4C9_9GAMM</name>
<gene>
    <name evidence="3" type="ORF">SAMN05421848_3149</name>
</gene>
<dbReference type="InterPro" id="IPR013022">
    <property type="entry name" value="Xyl_isomerase-like_TIM-brl"/>
</dbReference>
<accession>A0A1I1N4C9</accession>
<evidence type="ECO:0000313" key="3">
    <source>
        <dbReference type="EMBL" id="SFC88650.1"/>
    </source>
</evidence>
<feature type="domain" description="Xylose isomerase-like TIM barrel" evidence="2">
    <location>
        <begin position="49"/>
        <end position="271"/>
    </location>
</feature>
<dbReference type="OrthoDB" id="9798407at2"/>
<keyword evidence="4" id="KW-1185">Reference proteome</keyword>
<dbReference type="STRING" id="402385.SAMN05421848_3149"/>
<organism evidence="3 4">
    <name type="scientific">Kushneria avicenniae</name>
    <dbReference type="NCBI Taxonomy" id="402385"/>
    <lineage>
        <taxon>Bacteria</taxon>
        <taxon>Pseudomonadati</taxon>
        <taxon>Pseudomonadota</taxon>
        <taxon>Gammaproteobacteria</taxon>
        <taxon>Oceanospirillales</taxon>
        <taxon>Halomonadaceae</taxon>
        <taxon>Kushneria</taxon>
    </lineage>
</organism>
<protein>
    <submittedName>
        <fullName evidence="3">Sugar phosphate isomerase/epimerase</fullName>
    </submittedName>
</protein>
<dbReference type="PANTHER" id="PTHR12110">
    <property type="entry name" value="HYDROXYPYRUVATE ISOMERASE"/>
    <property type="match status" value="1"/>
</dbReference>
<evidence type="ECO:0000313" key="4">
    <source>
        <dbReference type="Proteomes" id="UP000199046"/>
    </source>
</evidence>
<dbReference type="GO" id="GO:0016853">
    <property type="term" value="F:isomerase activity"/>
    <property type="evidence" value="ECO:0007669"/>
    <property type="project" value="UniProtKB-KW"/>
</dbReference>
<dbReference type="Pfam" id="PF01261">
    <property type="entry name" value="AP_endonuc_2"/>
    <property type="match status" value="1"/>
</dbReference>
<dbReference type="InterPro" id="IPR036237">
    <property type="entry name" value="Xyl_isomerase-like_sf"/>
</dbReference>
<dbReference type="PANTHER" id="PTHR12110:SF41">
    <property type="entry name" value="INOSOSE DEHYDRATASE"/>
    <property type="match status" value="1"/>
</dbReference>
<reference evidence="4" key="1">
    <citation type="submission" date="2016-10" db="EMBL/GenBank/DDBJ databases">
        <authorList>
            <person name="Varghese N."/>
            <person name="Submissions S."/>
        </authorList>
    </citation>
    <scope>NUCLEOTIDE SEQUENCE [LARGE SCALE GENOMIC DNA]</scope>
    <source>
        <strain evidence="4">DSM 23439</strain>
    </source>
</reference>
<dbReference type="SUPFAM" id="SSF51658">
    <property type="entry name" value="Xylose isomerase-like"/>
    <property type="match status" value="1"/>
</dbReference>
<keyword evidence="3" id="KW-0413">Isomerase</keyword>
<keyword evidence="1" id="KW-0732">Signal</keyword>
<evidence type="ECO:0000256" key="1">
    <source>
        <dbReference type="SAM" id="SignalP"/>
    </source>
</evidence>
<dbReference type="Gene3D" id="3.20.20.150">
    <property type="entry name" value="Divalent-metal-dependent TIM barrel enzymes"/>
    <property type="match status" value="1"/>
</dbReference>
<feature type="chain" id="PRO_5011755814" evidence="1">
    <location>
        <begin position="22"/>
        <end position="282"/>
    </location>
</feature>
<feature type="signal peptide" evidence="1">
    <location>
        <begin position="1"/>
        <end position="21"/>
    </location>
</feature>
<dbReference type="EMBL" id="FOLY01000008">
    <property type="protein sequence ID" value="SFC88650.1"/>
    <property type="molecule type" value="Genomic_DNA"/>
</dbReference>
<dbReference type="InterPro" id="IPR050312">
    <property type="entry name" value="IolE/XylAMocC-like"/>
</dbReference>
<dbReference type="AlphaFoldDB" id="A0A1I1N4C9"/>